<dbReference type="InterPro" id="IPR025280">
    <property type="entry name" value="SNIPE"/>
</dbReference>
<evidence type="ECO:0000256" key="2">
    <source>
        <dbReference type="SAM" id="Phobius"/>
    </source>
</evidence>
<dbReference type="RefSeq" id="WP_226750386.1">
    <property type="nucleotide sequence ID" value="NZ_JAEINI020000003.1"/>
</dbReference>
<evidence type="ECO:0000313" key="4">
    <source>
        <dbReference type="EMBL" id="MCB5226287.1"/>
    </source>
</evidence>
<evidence type="ECO:0000256" key="1">
    <source>
        <dbReference type="SAM" id="Coils"/>
    </source>
</evidence>
<feature type="domain" description="Bacteriophage T5 Orf172 DNA-binding" evidence="3">
    <location>
        <begin position="399"/>
        <end position="482"/>
    </location>
</feature>
<evidence type="ECO:0000313" key="5">
    <source>
        <dbReference type="Proteomes" id="UP000633814"/>
    </source>
</evidence>
<comment type="caution">
    <text evidence="4">The sequence shown here is derived from an EMBL/GenBank/DDBJ whole genome shotgun (WGS) entry which is preliminary data.</text>
</comment>
<gene>
    <name evidence="4" type="ORF">JAO78_005620</name>
</gene>
<organism evidence="4 5">
    <name type="scientific">Alishewanella maricola</name>
    <dbReference type="NCBI Taxonomy" id="2795740"/>
    <lineage>
        <taxon>Bacteria</taxon>
        <taxon>Pseudomonadati</taxon>
        <taxon>Pseudomonadota</taxon>
        <taxon>Gammaproteobacteria</taxon>
        <taxon>Alteromonadales</taxon>
        <taxon>Alteromonadaceae</taxon>
        <taxon>Alishewanella</taxon>
    </lineage>
</organism>
<feature type="transmembrane region" description="Helical" evidence="2">
    <location>
        <begin position="6"/>
        <end position="23"/>
    </location>
</feature>
<feature type="coiled-coil region" evidence="1">
    <location>
        <begin position="298"/>
        <end position="382"/>
    </location>
</feature>
<keyword evidence="2" id="KW-0472">Membrane</keyword>
<dbReference type="Proteomes" id="UP000633814">
    <property type="component" value="Unassembled WGS sequence"/>
</dbReference>
<name>A0ABS8C1T3_9ALTE</name>
<dbReference type="Pfam" id="PF13455">
    <property type="entry name" value="MUG113"/>
    <property type="match status" value="1"/>
</dbReference>
<keyword evidence="2" id="KW-0812">Transmembrane</keyword>
<dbReference type="EMBL" id="JAEINI020000003">
    <property type="protein sequence ID" value="MCB5226287.1"/>
    <property type="molecule type" value="Genomic_DNA"/>
</dbReference>
<dbReference type="Pfam" id="PF13250">
    <property type="entry name" value="SNIPE"/>
    <property type="match status" value="1"/>
</dbReference>
<keyword evidence="2" id="KW-1133">Transmembrane helix</keyword>
<evidence type="ECO:0000259" key="3">
    <source>
        <dbReference type="SMART" id="SM00974"/>
    </source>
</evidence>
<keyword evidence="5" id="KW-1185">Reference proteome</keyword>
<feature type="coiled-coil region" evidence="1">
    <location>
        <begin position="20"/>
        <end position="47"/>
    </location>
</feature>
<accession>A0ABS8C1T3</accession>
<protein>
    <submittedName>
        <fullName evidence="4">DUF4041 domain-containing protein</fullName>
    </submittedName>
</protein>
<reference evidence="4 5" key="1">
    <citation type="submission" date="2021-10" db="EMBL/GenBank/DDBJ databases">
        <title>Alishewanella koreense sp. nov. isolated from seawater of southwestern coast in South Korea and the proposal for the reclassification of Rheinheimera perlucida and Rheinheimera tuosuensis as Arsukibacterium perlucida and Arsukibacterium tuosuensis.</title>
        <authorList>
            <person name="Kim K.H."/>
            <person name="Ruan W."/>
            <person name="Kim K.R."/>
            <person name="Baek J.H."/>
            <person name="Jeon C.O."/>
        </authorList>
    </citation>
    <scope>NUCLEOTIDE SEQUENCE [LARGE SCALE GENOMIC DNA]</scope>
    <source>
        <strain evidence="4 5">16-MA</strain>
    </source>
</reference>
<keyword evidence="1" id="KW-0175">Coiled coil</keyword>
<dbReference type="InterPro" id="IPR018306">
    <property type="entry name" value="Phage_T5_Orf172_DNA-bd"/>
</dbReference>
<proteinExistence type="predicted"/>
<dbReference type="SMART" id="SM00974">
    <property type="entry name" value="T5orf172"/>
    <property type="match status" value="1"/>
</dbReference>
<sequence length="536" mass="61323">MEQILILITVIFLVTIILLIERLHSVKAKLNKKVEDLSAEVNSLSQFSDVRDASIELARLKTEILTREHDCQQQITELLESAGNKANSIIDKAQLEVDVLRRDTNADTKSKRERASALLVEANAQADIIINKAKESAEEIAGDAYRALKEADRLEGVIQALKNVINGYGDEYMKPTYGLLDELAEMYAFEDAGKELKLARERTKMLVTSERAATCDYVEKGRAKTAINFVIDAFNGKVDSILSRSKIDNFGKLEAEIRDAASLVNQNGKAFRNAQITEEYLTSRIDELHWITAVNTIRENEREEQRRIRDQIREEQKAQREFERAIKDAAKEEAAIQKAVSKLLTQLEKATEEQRDEYEQKLSELQGKLTEAEAKNQRALSMAQQTRTGHVYVISNIGSFGENIYKVGMTRRLEPLDRVRELGDASVPFPFDVHAMIWSEDAPALERDLHRYFLRAQMNKINPRKEFFKIDISDIKTHVEERGHKCSWTLIAAATQYRETLEIEKKIESDASVANEWMRHQLEYEPIFSDAEEELE</sequence>